<dbReference type="EMBL" id="LVCM01000017">
    <property type="protein sequence ID" value="KYL33134.1"/>
    <property type="molecule type" value="Genomic_DNA"/>
</dbReference>
<proteinExistence type="predicted"/>
<organism evidence="2 5">
    <name type="scientific">Pseudoalteromonas agarivorans</name>
    <dbReference type="NCBI Taxonomy" id="176102"/>
    <lineage>
        <taxon>Bacteria</taxon>
        <taxon>Pseudomonadati</taxon>
        <taxon>Pseudomonadota</taxon>
        <taxon>Gammaproteobacteria</taxon>
        <taxon>Alteromonadales</taxon>
        <taxon>Pseudoalteromonadaceae</taxon>
        <taxon>Pseudoalteromonas</taxon>
    </lineage>
</organism>
<dbReference type="AlphaFoldDB" id="A0AAD0TWN7"/>
<dbReference type="Proteomes" id="UP000279995">
    <property type="component" value="Chromosome I"/>
</dbReference>
<keyword evidence="1" id="KW-0812">Transmembrane</keyword>
<evidence type="ECO:0000313" key="5">
    <source>
        <dbReference type="Proteomes" id="UP000279995"/>
    </source>
</evidence>
<evidence type="ECO:0000313" key="2">
    <source>
        <dbReference type="EMBL" id="AYM85777.1"/>
    </source>
</evidence>
<evidence type="ECO:0000256" key="1">
    <source>
        <dbReference type="SAM" id="Phobius"/>
    </source>
</evidence>
<feature type="transmembrane region" description="Helical" evidence="1">
    <location>
        <begin position="67"/>
        <end position="84"/>
    </location>
</feature>
<accession>A0AAD0TWN7</accession>
<keyword evidence="1" id="KW-0472">Membrane</keyword>
<sequence length="107" mass="11700">MIILLIIAGLIFCGASVFCFYKANYCACTQAGQCDNPVNHYWLGAMLNALVSLAFCCIALHVQQGTLLWLTLMASCFLGAYISAKREKLKRCKKANSTSALLTNEPN</sequence>
<reference evidence="2 5" key="2">
    <citation type="submission" date="2018-10" db="EMBL/GenBank/DDBJ databases">
        <title>Complete Genome Sequence and Transcriptomic Profiles of a Marine Bacterium, Pseudoalteromonas agarivorans Hao 2018.</title>
        <authorList>
            <person name="Hao L."/>
        </authorList>
    </citation>
    <scope>NUCLEOTIDE SEQUENCE [LARGE SCALE GENOMIC DNA]</scope>
    <source>
        <strain evidence="2 5">Hao 2018</strain>
    </source>
</reference>
<feature type="transmembrane region" description="Helical" evidence="1">
    <location>
        <begin position="41"/>
        <end position="60"/>
    </location>
</feature>
<reference evidence="3 4" key="1">
    <citation type="submission" date="2016-03" db="EMBL/GenBank/DDBJ databases">
        <authorList>
            <person name="Zhang H."/>
            <person name="Liu R."/>
            <person name="Wang M."/>
            <person name="Wang H."/>
            <person name="Wang L."/>
            <person name="Song L."/>
        </authorList>
    </citation>
    <scope>NUCLEOTIDE SEQUENCE [LARGE SCALE GENOMIC DNA]</scope>
    <source>
        <strain evidence="3 4">DSM 16098</strain>
    </source>
</reference>
<dbReference type="RefSeq" id="WP_029772472.1">
    <property type="nucleotide sequence ID" value="NZ_CP033065.1"/>
</dbReference>
<keyword evidence="1" id="KW-1133">Transmembrane helix</keyword>
<evidence type="ECO:0000313" key="4">
    <source>
        <dbReference type="Proteomes" id="UP000075621"/>
    </source>
</evidence>
<name>A0AAD0TWN7_9GAMM</name>
<protein>
    <submittedName>
        <fullName evidence="2">Uncharacterized protein</fullName>
    </submittedName>
</protein>
<gene>
    <name evidence="3" type="ORF">A2I98_15460</name>
    <name evidence="2" type="ORF">D9T18_03225</name>
</gene>
<dbReference type="Proteomes" id="UP000075621">
    <property type="component" value="Unassembled WGS sequence"/>
</dbReference>
<evidence type="ECO:0000313" key="3">
    <source>
        <dbReference type="EMBL" id="KYL33134.1"/>
    </source>
</evidence>
<dbReference type="EMBL" id="CP033065">
    <property type="protein sequence ID" value="AYM85777.1"/>
    <property type="molecule type" value="Genomic_DNA"/>
</dbReference>